<protein>
    <submittedName>
        <fullName evidence="1">Uncharacterized protein</fullName>
    </submittedName>
</protein>
<sequence length="87" mass="9759">MRLAYNKSTLNFLAMQDQDGEFDEETINLILPFVASREEIGVLQLEYTCNYVRSRGHLIVEQDGVVKLLLEERQPDVGENTEGGGAA</sequence>
<dbReference type="RefSeq" id="WP_379280494.1">
    <property type="nucleotide sequence ID" value="NZ_JBHUGT010000013.1"/>
</dbReference>
<evidence type="ECO:0000313" key="1">
    <source>
        <dbReference type="EMBL" id="MFD2663717.1"/>
    </source>
</evidence>
<dbReference type="EMBL" id="JBHUMY010000049">
    <property type="protein sequence ID" value="MFD2663717.1"/>
    <property type="molecule type" value="Genomic_DNA"/>
</dbReference>
<accession>A0ABW5R4Y4</accession>
<keyword evidence="2" id="KW-1185">Reference proteome</keyword>
<reference evidence="2" key="1">
    <citation type="journal article" date="2019" name="Int. J. Syst. Evol. Microbiol.">
        <title>The Global Catalogue of Microorganisms (GCM) 10K type strain sequencing project: providing services to taxonomists for standard genome sequencing and annotation.</title>
        <authorList>
            <consortium name="The Broad Institute Genomics Platform"/>
            <consortium name="The Broad Institute Genome Sequencing Center for Infectious Disease"/>
            <person name="Wu L."/>
            <person name="Ma J."/>
        </authorList>
    </citation>
    <scope>NUCLEOTIDE SEQUENCE [LARGE SCALE GENOMIC DNA]</scope>
    <source>
        <strain evidence="2">TISTR 1827</strain>
    </source>
</reference>
<comment type="caution">
    <text evidence="1">The sequence shown here is derived from an EMBL/GenBank/DDBJ whole genome shotgun (WGS) entry which is preliminary data.</text>
</comment>
<proteinExistence type="predicted"/>
<gene>
    <name evidence="1" type="ORF">ACFSW5_26100</name>
</gene>
<dbReference type="Proteomes" id="UP001597493">
    <property type="component" value="Unassembled WGS sequence"/>
</dbReference>
<organism evidence="1 2">
    <name type="scientific">Paenibacillus thailandensis</name>
    <dbReference type="NCBI Taxonomy" id="393250"/>
    <lineage>
        <taxon>Bacteria</taxon>
        <taxon>Bacillati</taxon>
        <taxon>Bacillota</taxon>
        <taxon>Bacilli</taxon>
        <taxon>Bacillales</taxon>
        <taxon>Paenibacillaceae</taxon>
        <taxon>Paenibacillus</taxon>
    </lineage>
</organism>
<evidence type="ECO:0000313" key="2">
    <source>
        <dbReference type="Proteomes" id="UP001597493"/>
    </source>
</evidence>
<name>A0ABW5R4Y4_9BACL</name>